<accession>A0A068R3D7</accession>
<gene>
    <name evidence="1" type="ORF">XPG1_1781</name>
</gene>
<dbReference type="AlphaFoldDB" id="A0A068R3D7"/>
<organism evidence="1 2">
    <name type="scientific">Xenorhabdus poinarii G6</name>
    <dbReference type="NCBI Taxonomy" id="1354304"/>
    <lineage>
        <taxon>Bacteria</taxon>
        <taxon>Pseudomonadati</taxon>
        <taxon>Pseudomonadota</taxon>
        <taxon>Gammaproteobacteria</taxon>
        <taxon>Enterobacterales</taxon>
        <taxon>Morganellaceae</taxon>
        <taxon>Xenorhabdus</taxon>
    </lineage>
</organism>
<proteinExistence type="predicted"/>
<reference evidence="1 2" key="1">
    <citation type="submission" date="2013-07" db="EMBL/GenBank/DDBJ databases">
        <authorList>
            <person name="Genoscope - CEA"/>
        </authorList>
    </citation>
    <scope>NUCLEOTIDE SEQUENCE [LARGE SCALE GENOMIC DNA]</scope>
    <source>
        <strain evidence="1 2">G6</strain>
    </source>
</reference>
<dbReference type="HOGENOM" id="CLU_3067757_0_0_6"/>
<name>A0A068R3D7_9GAMM</name>
<dbReference type="STRING" id="1354304.XPG1_1781"/>
<dbReference type="KEGG" id="xpo:XPG1_1781"/>
<protein>
    <submittedName>
        <fullName evidence="1">Uncharacterized protein</fullName>
    </submittedName>
</protein>
<evidence type="ECO:0000313" key="1">
    <source>
        <dbReference type="EMBL" id="CDG21436.1"/>
    </source>
</evidence>
<keyword evidence="2" id="KW-1185">Reference proteome</keyword>
<evidence type="ECO:0000313" key="2">
    <source>
        <dbReference type="Proteomes" id="UP000032735"/>
    </source>
</evidence>
<sequence>MIHQYSFVPIVTGVLRSTPKNSILNLAQVTESNILRPKHYLIFTADLLILCLL</sequence>
<dbReference type="EMBL" id="FO704551">
    <property type="protein sequence ID" value="CDG21436.1"/>
    <property type="molecule type" value="Genomic_DNA"/>
</dbReference>
<dbReference type="Proteomes" id="UP000032735">
    <property type="component" value="Chromosome"/>
</dbReference>